<reference evidence="3" key="2">
    <citation type="submission" date="2020-05" db="UniProtKB">
        <authorList>
            <consortium name="EnsemblMetazoa"/>
        </authorList>
    </citation>
    <scope>IDENTIFICATION</scope>
</reference>
<reference evidence="2 4" key="1">
    <citation type="journal article" date="2014" name="BMC Genomics">
        <title>Genome sequence of Anopheles sinensis provides insight into genetics basis of mosquito competence for malaria parasites.</title>
        <authorList>
            <person name="Zhou D."/>
            <person name="Zhang D."/>
            <person name="Ding G."/>
            <person name="Shi L."/>
            <person name="Hou Q."/>
            <person name="Ye Y."/>
            <person name="Xu Y."/>
            <person name="Zhou H."/>
            <person name="Xiong C."/>
            <person name="Li S."/>
            <person name="Yu J."/>
            <person name="Hong S."/>
            <person name="Yu X."/>
            <person name="Zou P."/>
            <person name="Chen C."/>
            <person name="Chang X."/>
            <person name="Wang W."/>
            <person name="Lv Y."/>
            <person name="Sun Y."/>
            <person name="Ma L."/>
            <person name="Shen B."/>
            <person name="Zhu C."/>
        </authorList>
    </citation>
    <scope>NUCLEOTIDE SEQUENCE [LARGE SCALE GENOMIC DNA]</scope>
</reference>
<dbReference type="EMBL" id="ATLV01011633">
    <property type="status" value="NOT_ANNOTATED_CDS"/>
    <property type="molecule type" value="Genomic_DNA"/>
</dbReference>
<sequence>MTPFGSKLVEIPANKLRFWGYRNRLGRAVPFVDWRAGVWFLKRTVKTQPRHGPRSDTGRPPGSEPSPRFCAKTRYLMPSLHTHVYLLTSECDLARAGCLALA</sequence>
<accession>A0A084VDP5</accession>
<feature type="region of interest" description="Disordered" evidence="1">
    <location>
        <begin position="47"/>
        <end position="68"/>
    </location>
</feature>
<protein>
    <submittedName>
        <fullName evidence="2 3">Uncharacterized protein</fullName>
    </submittedName>
</protein>
<evidence type="ECO:0000256" key="1">
    <source>
        <dbReference type="SAM" id="MobiDB-lite"/>
    </source>
</evidence>
<dbReference type="VEuPathDB" id="VectorBase:ASIC003123"/>
<dbReference type="Proteomes" id="UP000030765">
    <property type="component" value="Unassembled WGS sequence"/>
</dbReference>
<organism evidence="2">
    <name type="scientific">Anopheles sinensis</name>
    <name type="common">Mosquito</name>
    <dbReference type="NCBI Taxonomy" id="74873"/>
    <lineage>
        <taxon>Eukaryota</taxon>
        <taxon>Metazoa</taxon>
        <taxon>Ecdysozoa</taxon>
        <taxon>Arthropoda</taxon>
        <taxon>Hexapoda</taxon>
        <taxon>Insecta</taxon>
        <taxon>Pterygota</taxon>
        <taxon>Neoptera</taxon>
        <taxon>Endopterygota</taxon>
        <taxon>Diptera</taxon>
        <taxon>Nematocera</taxon>
        <taxon>Culicoidea</taxon>
        <taxon>Culicidae</taxon>
        <taxon>Anophelinae</taxon>
        <taxon>Anopheles</taxon>
    </lineage>
</organism>
<keyword evidence="4" id="KW-1185">Reference proteome</keyword>
<dbReference type="EnsemblMetazoa" id="ASIC003123-RA">
    <property type="protein sequence ID" value="ASIC003123-PA"/>
    <property type="gene ID" value="ASIC003123"/>
</dbReference>
<name>A0A084VDP5_ANOSI</name>
<proteinExistence type="predicted"/>
<evidence type="ECO:0000313" key="2">
    <source>
        <dbReference type="EMBL" id="KFB36089.1"/>
    </source>
</evidence>
<evidence type="ECO:0000313" key="4">
    <source>
        <dbReference type="Proteomes" id="UP000030765"/>
    </source>
</evidence>
<gene>
    <name evidence="2" type="ORF">ZHAS_00003123</name>
</gene>
<dbReference type="EMBL" id="KE524705">
    <property type="protein sequence ID" value="KFB36089.1"/>
    <property type="molecule type" value="Genomic_DNA"/>
</dbReference>
<evidence type="ECO:0000313" key="3">
    <source>
        <dbReference type="EnsemblMetazoa" id="ASIC003123-PA"/>
    </source>
</evidence>
<dbReference type="AlphaFoldDB" id="A0A084VDP5"/>